<dbReference type="EMBL" id="MU150296">
    <property type="protein sequence ID" value="KAF9460613.1"/>
    <property type="molecule type" value="Genomic_DNA"/>
</dbReference>
<dbReference type="OrthoDB" id="3365698at2759"/>
<name>A0A9P6CH76_9AGAR</name>
<evidence type="ECO:0000313" key="1">
    <source>
        <dbReference type="EMBL" id="KAF9460613.1"/>
    </source>
</evidence>
<comment type="caution">
    <text evidence="1">The sequence shown here is derived from an EMBL/GenBank/DDBJ whole genome shotgun (WGS) entry which is preliminary data.</text>
</comment>
<gene>
    <name evidence="1" type="ORF">BDZ94DRAFT_892676</name>
</gene>
<protein>
    <submittedName>
        <fullName evidence="1">Uncharacterized protein</fullName>
    </submittedName>
</protein>
<dbReference type="Proteomes" id="UP000807353">
    <property type="component" value="Unassembled WGS sequence"/>
</dbReference>
<sequence>MSAPKQEPYDLDPELLPWNSISFPRMGGGLYYTSSHTFEKSTTTTHTENREIFIYCSDRNPTILPPNYNSGPRFPWTLGQVSSHWREVLRETPNVWRNLEIATVHSQTDATIEAAVNILSRLNTGVRLTIGAEIDVFNPISTLVLGFTERLSHLSI</sequence>
<keyword evidence="2" id="KW-1185">Reference proteome</keyword>
<proteinExistence type="predicted"/>
<organism evidence="1 2">
    <name type="scientific">Collybia nuda</name>
    <dbReference type="NCBI Taxonomy" id="64659"/>
    <lineage>
        <taxon>Eukaryota</taxon>
        <taxon>Fungi</taxon>
        <taxon>Dikarya</taxon>
        <taxon>Basidiomycota</taxon>
        <taxon>Agaricomycotina</taxon>
        <taxon>Agaricomycetes</taxon>
        <taxon>Agaricomycetidae</taxon>
        <taxon>Agaricales</taxon>
        <taxon>Tricholomatineae</taxon>
        <taxon>Clitocybaceae</taxon>
        <taxon>Collybia</taxon>
    </lineage>
</organism>
<evidence type="ECO:0000313" key="2">
    <source>
        <dbReference type="Proteomes" id="UP000807353"/>
    </source>
</evidence>
<accession>A0A9P6CH76</accession>
<dbReference type="AlphaFoldDB" id="A0A9P6CH76"/>
<reference evidence="1" key="1">
    <citation type="submission" date="2020-11" db="EMBL/GenBank/DDBJ databases">
        <authorList>
            <consortium name="DOE Joint Genome Institute"/>
            <person name="Ahrendt S."/>
            <person name="Riley R."/>
            <person name="Andreopoulos W."/>
            <person name="Labutti K."/>
            <person name="Pangilinan J."/>
            <person name="Ruiz-Duenas F.J."/>
            <person name="Barrasa J.M."/>
            <person name="Sanchez-Garcia M."/>
            <person name="Camarero S."/>
            <person name="Miyauchi S."/>
            <person name="Serrano A."/>
            <person name="Linde D."/>
            <person name="Babiker R."/>
            <person name="Drula E."/>
            <person name="Ayuso-Fernandez I."/>
            <person name="Pacheco R."/>
            <person name="Padilla G."/>
            <person name="Ferreira P."/>
            <person name="Barriuso J."/>
            <person name="Kellner H."/>
            <person name="Castanera R."/>
            <person name="Alfaro M."/>
            <person name="Ramirez L."/>
            <person name="Pisabarro A.G."/>
            <person name="Kuo A."/>
            <person name="Tritt A."/>
            <person name="Lipzen A."/>
            <person name="He G."/>
            <person name="Yan M."/>
            <person name="Ng V."/>
            <person name="Cullen D."/>
            <person name="Martin F."/>
            <person name="Rosso M.-N."/>
            <person name="Henrissat B."/>
            <person name="Hibbett D."/>
            <person name="Martinez A.T."/>
            <person name="Grigoriev I.V."/>
        </authorList>
    </citation>
    <scope>NUCLEOTIDE SEQUENCE</scope>
    <source>
        <strain evidence="1">CBS 247.69</strain>
    </source>
</reference>